<dbReference type="Gene3D" id="3.40.50.150">
    <property type="entry name" value="Vaccinia Virus protein VP39"/>
    <property type="match status" value="1"/>
</dbReference>
<dbReference type="PANTHER" id="PTHR43861:SF1">
    <property type="entry name" value="TRANS-ACONITATE 2-METHYLTRANSFERASE"/>
    <property type="match status" value="1"/>
</dbReference>
<evidence type="ECO:0000259" key="1">
    <source>
        <dbReference type="Pfam" id="PF08241"/>
    </source>
</evidence>
<evidence type="ECO:0000313" key="3">
    <source>
        <dbReference type="Proteomes" id="UP001500121"/>
    </source>
</evidence>
<organism evidence="2 3">
    <name type="scientific">Amnibacterium soli</name>
    <dbReference type="NCBI Taxonomy" id="1282736"/>
    <lineage>
        <taxon>Bacteria</taxon>
        <taxon>Bacillati</taxon>
        <taxon>Actinomycetota</taxon>
        <taxon>Actinomycetes</taxon>
        <taxon>Micrococcales</taxon>
        <taxon>Microbacteriaceae</taxon>
        <taxon>Amnibacterium</taxon>
    </lineage>
</organism>
<dbReference type="EMBL" id="BAABLP010000001">
    <property type="protein sequence ID" value="GAA4736227.1"/>
    <property type="molecule type" value="Genomic_DNA"/>
</dbReference>
<sequence>MPDGRWNHNIHYHRLILAAVPPGARTALDVGTGDGLLARDLRRVVPRVTGIDVDGAVLERARQEDDGVDWIEGDVRTHPFPLDSFDVVASVATLHHLPDLEATFQRLADLTAPGGVLAVVGLARSSTPLDRVADLAGAVEHRVLARRRQVWKHTAPTVWPPPHTYAQVRRAAARVLPAMRWRRLPLWRYAIVWTKPRPVRVESPAEALLRLAKLVPRVVPDA</sequence>
<protein>
    <submittedName>
        <fullName evidence="2">Class I SAM-dependent methyltransferase</fullName>
    </submittedName>
</protein>
<comment type="caution">
    <text evidence="2">The sequence shown here is derived from an EMBL/GenBank/DDBJ whole genome shotgun (WGS) entry which is preliminary data.</text>
</comment>
<dbReference type="InterPro" id="IPR013216">
    <property type="entry name" value="Methyltransf_11"/>
</dbReference>
<dbReference type="SUPFAM" id="SSF53335">
    <property type="entry name" value="S-adenosyl-L-methionine-dependent methyltransferases"/>
    <property type="match status" value="1"/>
</dbReference>
<dbReference type="Proteomes" id="UP001500121">
    <property type="component" value="Unassembled WGS sequence"/>
</dbReference>
<keyword evidence="2" id="KW-0489">Methyltransferase</keyword>
<dbReference type="CDD" id="cd02440">
    <property type="entry name" value="AdoMet_MTases"/>
    <property type="match status" value="1"/>
</dbReference>
<accession>A0ABP8YS83</accession>
<gene>
    <name evidence="2" type="ORF">GCM10025783_02920</name>
</gene>
<dbReference type="GO" id="GO:0008168">
    <property type="term" value="F:methyltransferase activity"/>
    <property type="evidence" value="ECO:0007669"/>
    <property type="project" value="UniProtKB-KW"/>
</dbReference>
<dbReference type="Pfam" id="PF08241">
    <property type="entry name" value="Methyltransf_11"/>
    <property type="match status" value="1"/>
</dbReference>
<evidence type="ECO:0000313" key="2">
    <source>
        <dbReference type="EMBL" id="GAA4736227.1"/>
    </source>
</evidence>
<keyword evidence="3" id="KW-1185">Reference proteome</keyword>
<proteinExistence type="predicted"/>
<dbReference type="GO" id="GO:0032259">
    <property type="term" value="P:methylation"/>
    <property type="evidence" value="ECO:0007669"/>
    <property type="project" value="UniProtKB-KW"/>
</dbReference>
<reference evidence="3" key="1">
    <citation type="journal article" date="2019" name="Int. J. Syst. Evol. Microbiol.">
        <title>The Global Catalogue of Microorganisms (GCM) 10K type strain sequencing project: providing services to taxonomists for standard genome sequencing and annotation.</title>
        <authorList>
            <consortium name="The Broad Institute Genomics Platform"/>
            <consortium name="The Broad Institute Genome Sequencing Center for Infectious Disease"/>
            <person name="Wu L."/>
            <person name="Ma J."/>
        </authorList>
    </citation>
    <scope>NUCLEOTIDE SEQUENCE [LARGE SCALE GENOMIC DNA]</scope>
    <source>
        <strain evidence="3">JCM 19015</strain>
    </source>
</reference>
<keyword evidence="2" id="KW-0808">Transferase</keyword>
<dbReference type="PANTHER" id="PTHR43861">
    <property type="entry name" value="TRANS-ACONITATE 2-METHYLTRANSFERASE-RELATED"/>
    <property type="match status" value="1"/>
</dbReference>
<name>A0ABP8YS83_9MICO</name>
<feature type="domain" description="Methyltransferase type 11" evidence="1">
    <location>
        <begin position="28"/>
        <end position="118"/>
    </location>
</feature>
<dbReference type="InterPro" id="IPR029063">
    <property type="entry name" value="SAM-dependent_MTases_sf"/>
</dbReference>